<reference evidence="2" key="1">
    <citation type="journal article" date="2017" name="bioRxiv">
        <title>Comparative analysis of the genomes of Stylophora pistillata and Acropora digitifera provides evidence for extensive differences between species of corals.</title>
        <authorList>
            <person name="Voolstra C.R."/>
            <person name="Li Y."/>
            <person name="Liew Y.J."/>
            <person name="Baumgarten S."/>
            <person name="Zoccola D."/>
            <person name="Flot J.-F."/>
            <person name="Tambutte S."/>
            <person name="Allemand D."/>
            <person name="Aranda M."/>
        </authorList>
    </citation>
    <scope>NUCLEOTIDE SEQUENCE [LARGE SCALE GENOMIC DNA]</scope>
</reference>
<gene>
    <name evidence="1" type="ORF">AWC38_SpisGene5185</name>
</gene>
<sequence length="484" mass="54257">MSSFAEIQSVADLESKLSEIKIPWDEIAPRNIQDWLDIFAKIHGTTRDLLLTGMLSCTGALVGETTVKLFDSWRENGNLFFIGLAPSGAGKTPACNIACVKPLISHLELRVQQSILFDETSSNGLFKHFVNCQTGTDRAYVPLLCIDEGYTFLQKLISTSKSASQTSLTLEHTCKLYEGDYWYKVKGKGKRVGVQSARMSMSTFTTPRRFPTEIWPKDVACRNGLADKVPVLCQEKIYVEHLQENIIEYTFSAGARELYYKYCKGKNQESSQSAARTFSPECNAKSNKNAIRLALNMHILWHCLDIAPQQLTAPTPRVLSETTMGYALTLHDTLLSFGGVAEECLQVKQGSATVRLSVPDEYVKQRILTLPGLFCSSKRVSNSFPSSSRPTPQKTEGYMRDIETASIGHVKKLGKTTEFYKALPSTLIFPEHHLGNFNVSLEEYKDNYLKADDLLTASQKETMLDNHPKLHEVTEYFISQIVEL</sequence>
<comment type="caution">
    <text evidence="1">The sequence shown here is derived from an EMBL/GenBank/DDBJ whole genome shotgun (WGS) entry which is preliminary data.</text>
</comment>
<protein>
    <recommendedName>
        <fullName evidence="3">DUF3987 domain-containing protein</fullName>
    </recommendedName>
</protein>
<name>A0A2B4SNQ4_STYPI</name>
<dbReference type="Proteomes" id="UP000225706">
    <property type="component" value="Unassembled WGS sequence"/>
</dbReference>
<keyword evidence="2" id="KW-1185">Reference proteome</keyword>
<accession>A0A2B4SNQ4</accession>
<proteinExistence type="predicted"/>
<evidence type="ECO:0000313" key="1">
    <source>
        <dbReference type="EMBL" id="PFX30035.1"/>
    </source>
</evidence>
<evidence type="ECO:0000313" key="2">
    <source>
        <dbReference type="Proteomes" id="UP000225706"/>
    </source>
</evidence>
<evidence type="ECO:0008006" key="3">
    <source>
        <dbReference type="Google" id="ProtNLM"/>
    </source>
</evidence>
<dbReference type="EMBL" id="LSMT01000056">
    <property type="protein sequence ID" value="PFX30035.1"/>
    <property type="molecule type" value="Genomic_DNA"/>
</dbReference>
<dbReference type="OrthoDB" id="5864420at2759"/>
<dbReference type="AlphaFoldDB" id="A0A2B4SNQ4"/>
<organism evidence="1 2">
    <name type="scientific">Stylophora pistillata</name>
    <name type="common">Smooth cauliflower coral</name>
    <dbReference type="NCBI Taxonomy" id="50429"/>
    <lineage>
        <taxon>Eukaryota</taxon>
        <taxon>Metazoa</taxon>
        <taxon>Cnidaria</taxon>
        <taxon>Anthozoa</taxon>
        <taxon>Hexacorallia</taxon>
        <taxon>Scleractinia</taxon>
        <taxon>Astrocoeniina</taxon>
        <taxon>Pocilloporidae</taxon>
        <taxon>Stylophora</taxon>
    </lineage>
</organism>